<evidence type="ECO:0000256" key="1">
    <source>
        <dbReference type="ARBA" id="ARBA00004123"/>
    </source>
</evidence>
<dbReference type="InterPro" id="IPR021627">
    <property type="entry name" value="Mediator_Med27"/>
</dbReference>
<dbReference type="AlphaFoldDB" id="A0A1W0WBV9"/>
<dbReference type="Proteomes" id="UP000192578">
    <property type="component" value="Unassembled WGS sequence"/>
</dbReference>
<dbReference type="Pfam" id="PF11571">
    <property type="entry name" value="Med27"/>
    <property type="match status" value="1"/>
</dbReference>
<keyword evidence="4" id="KW-0804">Transcription</keyword>
<dbReference type="GO" id="GO:0003713">
    <property type="term" value="F:transcription coactivator activity"/>
    <property type="evidence" value="ECO:0007669"/>
    <property type="project" value="TreeGrafter"/>
</dbReference>
<keyword evidence="3" id="KW-0805">Transcription regulation</keyword>
<accession>A0A1W0WBV9</accession>
<comment type="similarity">
    <text evidence="2">Belongs to the Mediator complex subunit 27 family.</text>
</comment>
<dbReference type="GO" id="GO:0016592">
    <property type="term" value="C:mediator complex"/>
    <property type="evidence" value="ECO:0007669"/>
    <property type="project" value="InterPro"/>
</dbReference>
<comment type="caution">
    <text evidence="6">The sequence shown here is derived from an EMBL/GenBank/DDBJ whole genome shotgun (WGS) entry which is preliminary data.</text>
</comment>
<evidence type="ECO:0000313" key="7">
    <source>
        <dbReference type="Proteomes" id="UP000192578"/>
    </source>
</evidence>
<protein>
    <submittedName>
        <fullName evidence="6">Mediator of RNA polymerase II transcription subunit 27</fullName>
    </submittedName>
</protein>
<sequence length="320" mass="36148">MGDTTRNQLSAILDNLQEIENSLSRQNISLVDYRTAIQNAREEGVTVEDSANGLRRILENLDTDLRDIEKKTADTPSMISSLGLASFLCNVPSIGAMSGAAVESVNKSLYEELISTYSSTERSREYSAAAHNALAQYPFRRGTKPNLRPKRAESTEESRRNLERYIRGFSAMLPTLTFFFYDQPAMGTILEVIVDRIFRVVILLRGSHIEGVNVRGSEEQHNLGLKELRPIDLWTPSGLEVFRQLTRNAQAAMLHFQSPFLPESSLKNYLQWLNSLATLFSTPCRRCGKYLDNGLPPTFRDYKILQAYHEGCRILSFTPS</sequence>
<gene>
    <name evidence="6" type="ORF">BV898_13132</name>
</gene>
<comment type="subcellular location">
    <subcellularLocation>
        <location evidence="1">Nucleus</location>
    </subcellularLocation>
</comment>
<evidence type="ECO:0000256" key="2">
    <source>
        <dbReference type="ARBA" id="ARBA00008048"/>
    </source>
</evidence>
<evidence type="ECO:0000256" key="3">
    <source>
        <dbReference type="ARBA" id="ARBA00023015"/>
    </source>
</evidence>
<keyword evidence="5" id="KW-0539">Nucleus</keyword>
<reference evidence="7" key="1">
    <citation type="submission" date="2017-01" db="EMBL/GenBank/DDBJ databases">
        <title>Comparative genomics of anhydrobiosis in the tardigrade Hypsibius dujardini.</title>
        <authorList>
            <person name="Yoshida Y."/>
            <person name="Koutsovoulos G."/>
            <person name="Laetsch D."/>
            <person name="Stevens L."/>
            <person name="Kumar S."/>
            <person name="Horikawa D."/>
            <person name="Ishino K."/>
            <person name="Komine S."/>
            <person name="Tomita M."/>
            <person name="Blaxter M."/>
            <person name="Arakawa K."/>
        </authorList>
    </citation>
    <scope>NUCLEOTIDE SEQUENCE [LARGE SCALE GENOMIC DNA]</scope>
    <source>
        <strain evidence="7">Z151</strain>
    </source>
</reference>
<name>A0A1W0WBV9_HYPEX</name>
<evidence type="ECO:0000313" key="6">
    <source>
        <dbReference type="EMBL" id="OQV12643.1"/>
    </source>
</evidence>
<organism evidence="6 7">
    <name type="scientific">Hypsibius exemplaris</name>
    <name type="common">Freshwater tardigrade</name>
    <dbReference type="NCBI Taxonomy" id="2072580"/>
    <lineage>
        <taxon>Eukaryota</taxon>
        <taxon>Metazoa</taxon>
        <taxon>Ecdysozoa</taxon>
        <taxon>Tardigrada</taxon>
        <taxon>Eutardigrada</taxon>
        <taxon>Parachela</taxon>
        <taxon>Hypsibioidea</taxon>
        <taxon>Hypsibiidae</taxon>
        <taxon>Hypsibius</taxon>
    </lineage>
</organism>
<dbReference type="PANTHER" id="PTHR13130">
    <property type="entry name" value="34 KDA TRANSCRIPTIONAL CO-ACTIVATOR-RELATED"/>
    <property type="match status" value="1"/>
</dbReference>
<proteinExistence type="inferred from homology"/>
<dbReference type="OrthoDB" id="1868004at2759"/>
<keyword evidence="7" id="KW-1185">Reference proteome</keyword>
<dbReference type="EMBL" id="MTYJ01000140">
    <property type="protein sequence ID" value="OQV12643.1"/>
    <property type="molecule type" value="Genomic_DNA"/>
</dbReference>
<dbReference type="PANTHER" id="PTHR13130:SF4">
    <property type="entry name" value="MEDIATOR OF RNA POLYMERASE II TRANSCRIPTION SUBUNIT 27"/>
    <property type="match status" value="1"/>
</dbReference>
<dbReference type="GO" id="GO:0006357">
    <property type="term" value="P:regulation of transcription by RNA polymerase II"/>
    <property type="evidence" value="ECO:0007669"/>
    <property type="project" value="TreeGrafter"/>
</dbReference>
<evidence type="ECO:0000256" key="5">
    <source>
        <dbReference type="ARBA" id="ARBA00023242"/>
    </source>
</evidence>
<evidence type="ECO:0000256" key="4">
    <source>
        <dbReference type="ARBA" id="ARBA00023163"/>
    </source>
</evidence>